<dbReference type="Gene3D" id="3.10.100.10">
    <property type="entry name" value="Mannose-Binding Protein A, subunit A"/>
    <property type="match status" value="1"/>
</dbReference>
<feature type="domain" description="C-type lectin" evidence="3">
    <location>
        <begin position="58"/>
        <end position="168"/>
    </location>
</feature>
<comment type="caution">
    <text evidence="4">The sequence shown here is derived from an EMBL/GenBank/DDBJ whole genome shotgun (WGS) entry which is preliminary data.</text>
</comment>
<accession>A0ABP1R144</accession>
<dbReference type="Proteomes" id="UP001642540">
    <property type="component" value="Unassembled WGS sequence"/>
</dbReference>
<dbReference type="InterPro" id="IPR001304">
    <property type="entry name" value="C-type_lectin-like"/>
</dbReference>
<protein>
    <recommendedName>
        <fullName evidence="3">C-type lectin domain-containing protein</fullName>
    </recommendedName>
</protein>
<evidence type="ECO:0000256" key="1">
    <source>
        <dbReference type="SAM" id="MobiDB-lite"/>
    </source>
</evidence>
<keyword evidence="2" id="KW-0732">Signal</keyword>
<sequence>MQIDKIPERMRSLTSCFGFILALIVCTTLAVPQSRNISPGQVHDRFIYFSDPSPTLRTRDEARTYCQNRGGNLAAIVTNRIYNILRATISVTGTYWIDGIEEAMDLKLLKYESNSTTNPVNYCGSVSFSPTVQSSSRRCLSLKLPSTALDLPAVELISCGTRARVLCATQLEDCPTTTTTTMAPNTASAPASASAPTG</sequence>
<dbReference type="Pfam" id="PF00059">
    <property type="entry name" value="Lectin_C"/>
    <property type="match status" value="1"/>
</dbReference>
<dbReference type="SUPFAM" id="SSF56436">
    <property type="entry name" value="C-type lectin-like"/>
    <property type="match status" value="1"/>
</dbReference>
<gene>
    <name evidence="4" type="ORF">ODALV1_LOCUS17459</name>
</gene>
<evidence type="ECO:0000259" key="3">
    <source>
        <dbReference type="Pfam" id="PF00059"/>
    </source>
</evidence>
<organism evidence="4 5">
    <name type="scientific">Orchesella dallaii</name>
    <dbReference type="NCBI Taxonomy" id="48710"/>
    <lineage>
        <taxon>Eukaryota</taxon>
        <taxon>Metazoa</taxon>
        <taxon>Ecdysozoa</taxon>
        <taxon>Arthropoda</taxon>
        <taxon>Hexapoda</taxon>
        <taxon>Collembola</taxon>
        <taxon>Entomobryomorpha</taxon>
        <taxon>Entomobryoidea</taxon>
        <taxon>Orchesellidae</taxon>
        <taxon>Orchesellinae</taxon>
        <taxon>Orchesella</taxon>
    </lineage>
</organism>
<feature type="region of interest" description="Disordered" evidence="1">
    <location>
        <begin position="178"/>
        <end position="198"/>
    </location>
</feature>
<dbReference type="EMBL" id="CAXLJM020000053">
    <property type="protein sequence ID" value="CAL8116943.1"/>
    <property type="molecule type" value="Genomic_DNA"/>
</dbReference>
<dbReference type="InterPro" id="IPR016186">
    <property type="entry name" value="C-type_lectin-like/link_sf"/>
</dbReference>
<proteinExistence type="predicted"/>
<keyword evidence="5" id="KW-1185">Reference proteome</keyword>
<evidence type="ECO:0000313" key="5">
    <source>
        <dbReference type="Proteomes" id="UP001642540"/>
    </source>
</evidence>
<reference evidence="4 5" key="1">
    <citation type="submission" date="2024-08" db="EMBL/GenBank/DDBJ databases">
        <authorList>
            <person name="Cucini C."/>
            <person name="Frati F."/>
        </authorList>
    </citation>
    <scope>NUCLEOTIDE SEQUENCE [LARGE SCALE GENOMIC DNA]</scope>
</reference>
<dbReference type="InterPro" id="IPR016187">
    <property type="entry name" value="CTDL_fold"/>
</dbReference>
<feature type="signal peptide" evidence="2">
    <location>
        <begin position="1"/>
        <end position="30"/>
    </location>
</feature>
<evidence type="ECO:0000313" key="4">
    <source>
        <dbReference type="EMBL" id="CAL8116943.1"/>
    </source>
</evidence>
<evidence type="ECO:0000256" key="2">
    <source>
        <dbReference type="SAM" id="SignalP"/>
    </source>
</evidence>
<feature type="chain" id="PRO_5047166199" description="C-type lectin domain-containing protein" evidence="2">
    <location>
        <begin position="31"/>
        <end position="198"/>
    </location>
</feature>
<name>A0ABP1R144_9HEXA</name>